<dbReference type="Gene3D" id="3.40.1350.10">
    <property type="match status" value="1"/>
</dbReference>
<evidence type="ECO:0000259" key="1">
    <source>
        <dbReference type="Pfam" id="PF23400"/>
    </source>
</evidence>
<dbReference type="SUPFAM" id="SSF52980">
    <property type="entry name" value="Restriction endonuclease-like"/>
    <property type="match status" value="1"/>
</dbReference>
<dbReference type="RefSeq" id="WP_316970043.1">
    <property type="nucleotide sequence ID" value="NZ_JARFPL010000073.1"/>
</dbReference>
<comment type="caution">
    <text evidence="2">The sequence shown here is derived from an EMBL/GenBank/DDBJ whole genome shotgun (WGS) entry which is preliminary data.</text>
</comment>
<proteinExistence type="predicted"/>
<dbReference type="InterPro" id="IPR056339">
    <property type="entry name" value="CARF_Card1"/>
</dbReference>
<organism evidence="2 3">
    <name type="scientific">Candidatus Methanocrinis alkalitolerans</name>
    <dbReference type="NCBI Taxonomy" id="3033395"/>
    <lineage>
        <taxon>Archaea</taxon>
        <taxon>Methanobacteriati</taxon>
        <taxon>Methanobacteriota</taxon>
        <taxon>Stenosarchaea group</taxon>
        <taxon>Methanomicrobia</taxon>
        <taxon>Methanotrichales</taxon>
        <taxon>Methanotrichaceae</taxon>
        <taxon>Methanocrinis</taxon>
    </lineage>
</organism>
<evidence type="ECO:0000313" key="3">
    <source>
        <dbReference type="Proteomes" id="UP001215956"/>
    </source>
</evidence>
<dbReference type="InterPro" id="IPR011856">
    <property type="entry name" value="tRNA_endonuc-like_dom_sf"/>
</dbReference>
<dbReference type="InterPro" id="IPR011335">
    <property type="entry name" value="Restrct_endonuc-II-like"/>
</dbReference>
<dbReference type="EMBL" id="JARFPL010000073">
    <property type="protein sequence ID" value="MDF0594353.1"/>
    <property type="molecule type" value="Genomic_DNA"/>
</dbReference>
<name>A0ABT5XI08_9EURY</name>
<sequence length="391" mass="44752">MNNIQDFQSKHLFLLIGANPLPNYVAAKLLRKPDAKVYFIHTDETLEIAQRLAGLLGLSKETKSFIPVIESDIDDVFDKVSNICKKLGGQEVGLNYTGGTKTMVVHAYRAVEKLCHDPVFSYLDARSMKMIIEQRDQPCLDFSVSLSIKPEIQDLLALHGYSLEHDPNWYPFKPEVCLELVKIPCDELRKWCDNYLRDDKNSLKKKEKDLNPILLPKDPPFDKVASHWQDCKTLGELSAKWDIKAKELSRWLDGLWLESYTLWALQKIATECEIHQCGMSFEPKERNFEFDVAAMRGYQFFAISCTTGSNKGLLKNKLFEAYVRARQMGGDEARVGLVCGAPKDNPENNPELIQSEIEETWDAQGKLQVFGAEHLPNLSEYLREWFNSQPK</sequence>
<gene>
    <name evidence="2" type="ORF">P0O24_12285</name>
</gene>
<feature type="domain" description="Card1 CARF" evidence="1">
    <location>
        <begin position="15"/>
        <end position="133"/>
    </location>
</feature>
<dbReference type="Gene3D" id="3.40.50.10770">
    <property type="entry name" value="Hypothetical protein VC1899 like domain (Restriction endonuclease-like)"/>
    <property type="match status" value="1"/>
</dbReference>
<dbReference type="Proteomes" id="UP001215956">
    <property type="component" value="Unassembled WGS sequence"/>
</dbReference>
<reference evidence="2 3" key="1">
    <citation type="submission" date="2023-03" db="EMBL/GenBank/DDBJ databases">
        <title>Whole genome sequencing of Methanotrichaceae archaeon M04Ac.</title>
        <authorList>
            <person name="Khomyakova M.A."/>
            <person name="Merkel A.Y."/>
            <person name="Slobodkin A.I."/>
        </authorList>
    </citation>
    <scope>NUCLEOTIDE SEQUENCE [LARGE SCALE GENOMIC DNA]</scope>
    <source>
        <strain evidence="2 3">M04Ac</strain>
    </source>
</reference>
<dbReference type="Pfam" id="PF23400">
    <property type="entry name" value="CARF_Card1"/>
    <property type="match status" value="1"/>
</dbReference>
<keyword evidence="3" id="KW-1185">Reference proteome</keyword>
<evidence type="ECO:0000313" key="2">
    <source>
        <dbReference type="EMBL" id="MDF0594353.1"/>
    </source>
</evidence>
<protein>
    <submittedName>
        <fullName evidence="2">DUF1887 family CARF protein</fullName>
    </submittedName>
</protein>
<accession>A0ABT5XI08</accession>